<evidence type="ECO:0000256" key="11">
    <source>
        <dbReference type="SAM" id="MobiDB-lite"/>
    </source>
</evidence>
<comment type="catalytic activity">
    <reaction evidence="1">
        <text>Release of N-terminal proline from a peptide.</text>
        <dbReference type="EC" id="3.4.11.5"/>
    </reaction>
</comment>
<keyword evidence="12" id="KW-0732">Signal</keyword>
<keyword evidence="7" id="KW-0963">Cytoplasm</keyword>
<dbReference type="PRINTS" id="PR00793">
    <property type="entry name" value="PROAMNOPTASE"/>
</dbReference>
<dbReference type="Proteomes" id="UP000295357">
    <property type="component" value="Unassembled WGS sequence"/>
</dbReference>
<dbReference type="InterPro" id="IPR029058">
    <property type="entry name" value="AB_hydrolase_fold"/>
</dbReference>
<evidence type="ECO:0000313" key="15">
    <source>
        <dbReference type="Proteomes" id="UP000295357"/>
    </source>
</evidence>
<dbReference type="Gene3D" id="3.40.50.1820">
    <property type="entry name" value="alpha/beta hydrolase"/>
    <property type="match status" value="1"/>
</dbReference>
<comment type="subcellular location">
    <subcellularLocation>
        <location evidence="2">Cytoplasm</location>
    </subcellularLocation>
</comment>
<evidence type="ECO:0000259" key="13">
    <source>
        <dbReference type="Pfam" id="PF00561"/>
    </source>
</evidence>
<evidence type="ECO:0000256" key="4">
    <source>
        <dbReference type="ARBA" id="ARBA00012568"/>
    </source>
</evidence>
<evidence type="ECO:0000256" key="7">
    <source>
        <dbReference type="ARBA" id="ARBA00022490"/>
    </source>
</evidence>
<dbReference type="InterPro" id="IPR005944">
    <property type="entry name" value="Pro_iminopeptidase"/>
</dbReference>
<feature type="signal peptide" evidence="12">
    <location>
        <begin position="1"/>
        <end position="35"/>
    </location>
</feature>
<feature type="domain" description="AB hydrolase-1" evidence="13">
    <location>
        <begin position="90"/>
        <end position="446"/>
    </location>
</feature>
<dbReference type="PANTHER" id="PTHR43722">
    <property type="entry name" value="PROLINE IMINOPEPTIDASE"/>
    <property type="match status" value="1"/>
</dbReference>
<dbReference type="InterPro" id="IPR002410">
    <property type="entry name" value="Peptidase_S33"/>
</dbReference>
<dbReference type="GO" id="GO:0004177">
    <property type="term" value="F:aminopeptidase activity"/>
    <property type="evidence" value="ECO:0007669"/>
    <property type="project" value="UniProtKB-KW"/>
</dbReference>
<evidence type="ECO:0000256" key="2">
    <source>
        <dbReference type="ARBA" id="ARBA00004496"/>
    </source>
</evidence>
<accession>A0A4R6NAP7</accession>
<dbReference type="RefSeq" id="WP_162849370.1">
    <property type="nucleotide sequence ID" value="NZ_JAUFPJ010000005.1"/>
</dbReference>
<reference evidence="14 15" key="1">
    <citation type="submission" date="2019-03" db="EMBL/GenBank/DDBJ databases">
        <title>Genomic Encyclopedia of Type Strains, Phase IV (KMG-IV): sequencing the most valuable type-strain genomes for metagenomic binning, comparative biology and taxonomic classification.</title>
        <authorList>
            <person name="Goeker M."/>
        </authorList>
    </citation>
    <scope>NUCLEOTIDE SEQUENCE [LARGE SCALE GENOMIC DNA]</scope>
    <source>
        <strain evidence="14 15">DSM 25082</strain>
    </source>
</reference>
<keyword evidence="8" id="KW-0645">Protease</keyword>
<evidence type="ECO:0000256" key="6">
    <source>
        <dbReference type="ARBA" id="ARBA00022438"/>
    </source>
</evidence>
<organism evidence="14 15">
    <name type="scientific">Roseateles asaccharophilus</name>
    <dbReference type="NCBI Taxonomy" id="582607"/>
    <lineage>
        <taxon>Bacteria</taxon>
        <taxon>Pseudomonadati</taxon>
        <taxon>Pseudomonadota</taxon>
        <taxon>Betaproteobacteria</taxon>
        <taxon>Burkholderiales</taxon>
        <taxon>Sphaerotilaceae</taxon>
        <taxon>Roseateles</taxon>
    </lineage>
</organism>
<gene>
    <name evidence="14" type="ORF">DFR39_101280</name>
</gene>
<dbReference type="EC" id="3.4.11.5" evidence="4"/>
<dbReference type="AlphaFoldDB" id="A0A4R6NAP7"/>
<evidence type="ECO:0000256" key="10">
    <source>
        <dbReference type="ARBA" id="ARBA00029605"/>
    </source>
</evidence>
<dbReference type="GO" id="GO:0006508">
    <property type="term" value="P:proteolysis"/>
    <property type="evidence" value="ECO:0007669"/>
    <property type="project" value="UniProtKB-KW"/>
</dbReference>
<evidence type="ECO:0000256" key="9">
    <source>
        <dbReference type="ARBA" id="ARBA00022801"/>
    </source>
</evidence>
<dbReference type="PANTHER" id="PTHR43722:SF1">
    <property type="entry name" value="PROLINE IMINOPEPTIDASE"/>
    <property type="match status" value="1"/>
</dbReference>
<protein>
    <recommendedName>
        <fullName evidence="5">Proline iminopeptidase</fullName>
        <ecNumber evidence="4">3.4.11.5</ecNumber>
    </recommendedName>
    <alternativeName>
        <fullName evidence="10">Prolyl aminopeptidase</fullName>
    </alternativeName>
</protein>
<feature type="chain" id="PRO_5020447565" description="Proline iminopeptidase" evidence="12">
    <location>
        <begin position="36"/>
        <end position="506"/>
    </location>
</feature>
<dbReference type="GO" id="GO:0005737">
    <property type="term" value="C:cytoplasm"/>
    <property type="evidence" value="ECO:0007669"/>
    <property type="project" value="UniProtKB-SubCell"/>
</dbReference>
<evidence type="ECO:0000256" key="12">
    <source>
        <dbReference type="SAM" id="SignalP"/>
    </source>
</evidence>
<evidence type="ECO:0000256" key="8">
    <source>
        <dbReference type="ARBA" id="ARBA00022670"/>
    </source>
</evidence>
<comment type="caution">
    <text evidence="14">The sequence shown here is derived from an EMBL/GenBank/DDBJ whole genome shotgun (WGS) entry which is preliminary data.</text>
</comment>
<dbReference type="EMBL" id="SNXE01000001">
    <property type="protein sequence ID" value="TDP12806.1"/>
    <property type="molecule type" value="Genomic_DNA"/>
</dbReference>
<proteinExistence type="inferred from homology"/>
<sequence>MNLPLWLRRLHRRGAALSLLPVLLAGLAVHAPARAEAELALKPCRLPGFPTELQCGVLKRALDPAQPQGRQIALQVAVVPALARNKLPDPVVFLAGGPGQSAIELLPTLAGRMGRLNQRRDLVFVDQRGTGKSASLACRDERYLPLSKQLDREAMLQELQQCRAELQKLPHGDLRFYSTWIASQDLDAVRRALGVAQWNVIGGSYGTRAGLDYLRQFPGAVRRAVLDGLAPPDGVLPLSLSQDGYEALQTLLNECAAEPGCARAFPELRAQWERLLASLPRELSLRHPLTGKSETVRLQAEDLVMRLRSPLYVPSLRSALPAAIAQAAQGNFDALLGVASGMSGGRGGQLSTGMHFSVICSEDYPRLATRDAATLSGPAAFYARVCRDWPRGEVPAAFYEMPKAQSPVLLLSGGVDPATAPRHGERVLQALGPLARHELVPGAGHGVMGLPCMRDTLARFIEAKTDEQALALKTDCAARMPLPPAFVPPNPELPAAAARPTAEKRP</sequence>
<name>A0A4R6NAP7_9BURK</name>
<dbReference type="Pfam" id="PF00561">
    <property type="entry name" value="Abhydrolase_1"/>
    <property type="match status" value="1"/>
</dbReference>
<evidence type="ECO:0000256" key="5">
    <source>
        <dbReference type="ARBA" id="ARBA00021843"/>
    </source>
</evidence>
<evidence type="ECO:0000256" key="3">
    <source>
        <dbReference type="ARBA" id="ARBA00010088"/>
    </source>
</evidence>
<comment type="similarity">
    <text evidence="3">Belongs to the peptidase S33 family.</text>
</comment>
<evidence type="ECO:0000313" key="14">
    <source>
        <dbReference type="EMBL" id="TDP12806.1"/>
    </source>
</evidence>
<dbReference type="SUPFAM" id="SSF53474">
    <property type="entry name" value="alpha/beta-Hydrolases"/>
    <property type="match status" value="1"/>
</dbReference>
<feature type="region of interest" description="Disordered" evidence="11">
    <location>
        <begin position="484"/>
        <end position="506"/>
    </location>
</feature>
<keyword evidence="9 14" id="KW-0378">Hydrolase</keyword>
<evidence type="ECO:0000256" key="1">
    <source>
        <dbReference type="ARBA" id="ARBA00001585"/>
    </source>
</evidence>
<dbReference type="InterPro" id="IPR000073">
    <property type="entry name" value="AB_hydrolase_1"/>
</dbReference>
<keyword evidence="15" id="KW-1185">Reference proteome</keyword>
<keyword evidence="6" id="KW-0031">Aminopeptidase</keyword>